<keyword evidence="2" id="KW-1185">Reference proteome</keyword>
<evidence type="ECO:0000313" key="2">
    <source>
        <dbReference type="Proteomes" id="UP001454036"/>
    </source>
</evidence>
<name>A0AAV3QKJ9_LITER</name>
<sequence>MRVFGCLCFVTITGPNLDKLQPKALFPYHITTLNVDSADKTSADVNIAGIDIVRIGEVDQSLSDEDTSRALDKE</sequence>
<dbReference type="Proteomes" id="UP001454036">
    <property type="component" value="Unassembled WGS sequence"/>
</dbReference>
<evidence type="ECO:0000313" key="1">
    <source>
        <dbReference type="EMBL" id="GAA0164213.1"/>
    </source>
</evidence>
<gene>
    <name evidence="1" type="ORF">LIER_19903</name>
</gene>
<dbReference type="AlphaFoldDB" id="A0AAV3QKJ9"/>
<reference evidence="1 2" key="1">
    <citation type="submission" date="2024-01" db="EMBL/GenBank/DDBJ databases">
        <title>The complete chloroplast genome sequence of Lithospermum erythrorhizon: insights into the phylogenetic relationship among Boraginaceae species and the maternal lineages of purple gromwells.</title>
        <authorList>
            <person name="Okada T."/>
            <person name="Watanabe K."/>
        </authorList>
    </citation>
    <scope>NUCLEOTIDE SEQUENCE [LARGE SCALE GENOMIC DNA]</scope>
</reference>
<protein>
    <submittedName>
        <fullName evidence="1">Uncharacterized protein</fullName>
    </submittedName>
</protein>
<dbReference type="EMBL" id="BAABME010004982">
    <property type="protein sequence ID" value="GAA0164213.1"/>
    <property type="molecule type" value="Genomic_DNA"/>
</dbReference>
<organism evidence="1 2">
    <name type="scientific">Lithospermum erythrorhizon</name>
    <name type="common">Purple gromwell</name>
    <name type="synonym">Lithospermum officinale var. erythrorhizon</name>
    <dbReference type="NCBI Taxonomy" id="34254"/>
    <lineage>
        <taxon>Eukaryota</taxon>
        <taxon>Viridiplantae</taxon>
        <taxon>Streptophyta</taxon>
        <taxon>Embryophyta</taxon>
        <taxon>Tracheophyta</taxon>
        <taxon>Spermatophyta</taxon>
        <taxon>Magnoliopsida</taxon>
        <taxon>eudicotyledons</taxon>
        <taxon>Gunneridae</taxon>
        <taxon>Pentapetalae</taxon>
        <taxon>asterids</taxon>
        <taxon>lamiids</taxon>
        <taxon>Boraginales</taxon>
        <taxon>Boraginaceae</taxon>
        <taxon>Boraginoideae</taxon>
        <taxon>Lithospermeae</taxon>
        <taxon>Lithospermum</taxon>
    </lineage>
</organism>
<accession>A0AAV3QKJ9</accession>
<proteinExistence type="predicted"/>
<comment type="caution">
    <text evidence="1">The sequence shown here is derived from an EMBL/GenBank/DDBJ whole genome shotgun (WGS) entry which is preliminary data.</text>
</comment>